<dbReference type="GO" id="GO:0003677">
    <property type="term" value="F:DNA binding"/>
    <property type="evidence" value="ECO:0007669"/>
    <property type="project" value="UniProtKB-KW"/>
</dbReference>
<keyword evidence="3" id="KW-0804">Transcription</keyword>
<dbReference type="SUPFAM" id="SSF52172">
    <property type="entry name" value="CheY-like"/>
    <property type="match status" value="1"/>
</dbReference>
<dbReference type="Gene3D" id="1.10.10.10">
    <property type="entry name" value="Winged helix-like DNA-binding domain superfamily/Winged helix DNA-binding domain"/>
    <property type="match status" value="1"/>
</dbReference>
<dbReference type="InterPro" id="IPR011006">
    <property type="entry name" value="CheY-like_superfamily"/>
</dbReference>
<dbReference type="PROSITE" id="PS50110">
    <property type="entry name" value="RESPONSE_REGULATORY"/>
    <property type="match status" value="1"/>
</dbReference>
<accession>A0A5N1JUA5</accession>
<dbReference type="PROSITE" id="PS00622">
    <property type="entry name" value="HTH_LUXR_1"/>
    <property type="match status" value="1"/>
</dbReference>
<evidence type="ECO:0000259" key="6">
    <source>
        <dbReference type="PROSITE" id="PS50110"/>
    </source>
</evidence>
<dbReference type="SMART" id="SM00421">
    <property type="entry name" value="HTH_LUXR"/>
    <property type="match status" value="1"/>
</dbReference>
<dbReference type="Gene3D" id="3.40.50.2300">
    <property type="match status" value="1"/>
</dbReference>
<evidence type="ECO:0000259" key="5">
    <source>
        <dbReference type="PROSITE" id="PS50043"/>
    </source>
</evidence>
<keyword evidence="2" id="KW-0238">DNA-binding</keyword>
<reference evidence="7 8" key="1">
    <citation type="submission" date="2019-09" db="EMBL/GenBank/DDBJ databases">
        <title>Biological control of the noxious weed angled onion (Allium triquetrum) thwarted by endophytic bacteria in Victoria, Australia.</title>
        <authorList>
            <person name="Tehranchian P."/>
            <person name="Adair R.J."/>
            <person name="Van T.H."/>
            <person name="Morrison P.D."/>
            <person name="Williams H."/>
            <person name="Lawrie A.C."/>
        </authorList>
    </citation>
    <scope>NUCLEOTIDE SEQUENCE [LARGE SCALE GENOMIC DNA]</scope>
    <source>
        <strain evidence="7 8">RPTAtOch1</strain>
    </source>
</reference>
<dbReference type="GO" id="GO:0000160">
    <property type="term" value="P:phosphorelay signal transduction system"/>
    <property type="evidence" value="ECO:0007669"/>
    <property type="project" value="InterPro"/>
</dbReference>
<comment type="caution">
    <text evidence="7">The sequence shown here is derived from an EMBL/GenBank/DDBJ whole genome shotgun (WGS) entry which is preliminary data.</text>
</comment>
<dbReference type="GO" id="GO:0006355">
    <property type="term" value="P:regulation of DNA-templated transcription"/>
    <property type="evidence" value="ECO:0007669"/>
    <property type="project" value="InterPro"/>
</dbReference>
<protein>
    <submittedName>
        <fullName evidence="7">Response regulator transcription factor</fullName>
    </submittedName>
</protein>
<evidence type="ECO:0000256" key="1">
    <source>
        <dbReference type="ARBA" id="ARBA00023015"/>
    </source>
</evidence>
<keyword evidence="4" id="KW-0597">Phosphoprotein</keyword>
<dbReference type="Proteomes" id="UP000327108">
    <property type="component" value="Unassembled WGS sequence"/>
</dbReference>
<evidence type="ECO:0000256" key="3">
    <source>
        <dbReference type="ARBA" id="ARBA00023163"/>
    </source>
</evidence>
<dbReference type="AlphaFoldDB" id="A0A5N1JUA5"/>
<name>A0A5N1JUA5_9HYPH</name>
<dbReference type="PRINTS" id="PR00038">
    <property type="entry name" value="HTHLUXR"/>
</dbReference>
<dbReference type="Pfam" id="PF00196">
    <property type="entry name" value="GerE"/>
    <property type="match status" value="1"/>
</dbReference>
<feature type="modified residue" description="4-aspartylphosphate" evidence="4">
    <location>
        <position position="59"/>
    </location>
</feature>
<keyword evidence="1" id="KW-0805">Transcription regulation</keyword>
<evidence type="ECO:0000313" key="7">
    <source>
        <dbReference type="EMBL" id="KAA9367506.1"/>
    </source>
</evidence>
<evidence type="ECO:0000256" key="4">
    <source>
        <dbReference type="PROSITE-ProRule" id="PRU00169"/>
    </source>
</evidence>
<organism evidence="7 8">
    <name type="scientific">Ochrobactrum quorumnocens</name>
    <dbReference type="NCBI Taxonomy" id="271865"/>
    <lineage>
        <taxon>Bacteria</taxon>
        <taxon>Pseudomonadati</taxon>
        <taxon>Pseudomonadota</taxon>
        <taxon>Alphaproteobacteria</taxon>
        <taxon>Hyphomicrobiales</taxon>
        <taxon>Brucellaceae</taxon>
        <taxon>Brucella/Ochrobactrum group</taxon>
        <taxon>Ochrobactrum</taxon>
    </lineage>
</organism>
<dbReference type="SMART" id="SM00448">
    <property type="entry name" value="REC"/>
    <property type="match status" value="1"/>
</dbReference>
<dbReference type="PANTHER" id="PTHR44688:SF16">
    <property type="entry name" value="DNA-BINDING TRANSCRIPTIONAL ACTIVATOR DEVR_DOSR"/>
    <property type="match status" value="1"/>
</dbReference>
<dbReference type="PANTHER" id="PTHR44688">
    <property type="entry name" value="DNA-BINDING TRANSCRIPTIONAL ACTIVATOR DEVR_DOSR"/>
    <property type="match status" value="1"/>
</dbReference>
<evidence type="ECO:0000313" key="8">
    <source>
        <dbReference type="Proteomes" id="UP000327108"/>
    </source>
</evidence>
<dbReference type="InterPro" id="IPR036388">
    <property type="entry name" value="WH-like_DNA-bd_sf"/>
</dbReference>
<sequence length="212" mass="23521">MAASPQENTFVYIIDDDRSVRQGLDDLFASIGMTALSFSSVRAFLDYQRPPGPACLILDVRMPVQTGTEFFAQMSGLGIDMPVIFITGHGDIAMGVRAMRDGAADFLSKPFREHDLLDAVHRAIEAERKRLHNDGVRRAVWNKWQSLTVGERDVFALVVQGLLNKQIAGELGIKEITVKVRRAHVMQKMQAGSLAELVRLSMLIADADRNPD</sequence>
<keyword evidence="8" id="KW-1185">Reference proteome</keyword>
<feature type="domain" description="HTH luxR-type" evidence="5">
    <location>
        <begin position="140"/>
        <end position="205"/>
    </location>
</feature>
<dbReference type="InterPro" id="IPR000792">
    <property type="entry name" value="Tscrpt_reg_LuxR_C"/>
</dbReference>
<proteinExistence type="predicted"/>
<dbReference type="InterPro" id="IPR001789">
    <property type="entry name" value="Sig_transdc_resp-reg_receiver"/>
</dbReference>
<dbReference type="PROSITE" id="PS50043">
    <property type="entry name" value="HTH_LUXR_2"/>
    <property type="match status" value="1"/>
</dbReference>
<dbReference type="RefSeq" id="WP_151094026.1">
    <property type="nucleotide sequence ID" value="NZ_VYXQ01000012.1"/>
</dbReference>
<dbReference type="CDD" id="cd06170">
    <property type="entry name" value="LuxR_C_like"/>
    <property type="match status" value="1"/>
</dbReference>
<dbReference type="EMBL" id="VYXQ01000012">
    <property type="protein sequence ID" value="KAA9367506.1"/>
    <property type="molecule type" value="Genomic_DNA"/>
</dbReference>
<evidence type="ECO:0000256" key="2">
    <source>
        <dbReference type="ARBA" id="ARBA00023125"/>
    </source>
</evidence>
<gene>
    <name evidence="7" type="ORF">F3W84_13980</name>
</gene>
<feature type="domain" description="Response regulatory" evidence="6">
    <location>
        <begin position="10"/>
        <end position="124"/>
    </location>
</feature>
<dbReference type="Pfam" id="PF00072">
    <property type="entry name" value="Response_reg"/>
    <property type="match status" value="1"/>
</dbReference>